<accession>E1YCU2</accession>
<dbReference type="Gene3D" id="2.10.10.90">
    <property type="match status" value="1"/>
</dbReference>
<sequence length="247" mass="27501">MTFNKSHARSGFTLIEIIVTVVMVAIFGSLIITLFSDSFIKSSDPMKRLLKSSDLSRIMAKITADYNPYPKWKASTDYAAGNKIMPVEMNGRFYICTSAGKSGASEPLWHDYGETYDGNARWKAGIWTATSYATGGVVIPVNPNGHFYRCIKVGGCSTEPDWSSTVYDGSTEWIRLLGYLNLKIGPAGTAQDNTYDKYYVVMNRFVKFDSNNLIQPIVSGDRENMLQIKIKNDEGETLSALFTAKEE</sequence>
<dbReference type="NCBIfam" id="TIGR02532">
    <property type="entry name" value="IV_pilin_GFxxxE"/>
    <property type="match status" value="1"/>
</dbReference>
<evidence type="ECO:0000313" key="2">
    <source>
        <dbReference type="EMBL" id="CBX28386.1"/>
    </source>
</evidence>
<dbReference type="InterPro" id="IPR012902">
    <property type="entry name" value="N_methyl_site"/>
</dbReference>
<dbReference type="SUPFAM" id="SSF54523">
    <property type="entry name" value="Pili subunits"/>
    <property type="match status" value="1"/>
</dbReference>
<keyword evidence="1" id="KW-1133">Transmembrane helix</keyword>
<dbReference type="AlphaFoldDB" id="E1YCU2"/>
<dbReference type="PROSITE" id="PS00409">
    <property type="entry name" value="PROKAR_NTER_METHYL"/>
    <property type="match status" value="1"/>
</dbReference>
<gene>
    <name evidence="2" type="ORF">N47_G37100</name>
</gene>
<dbReference type="EMBL" id="FR695868">
    <property type="protein sequence ID" value="CBX28386.1"/>
    <property type="molecule type" value="Genomic_DNA"/>
</dbReference>
<reference evidence="2" key="1">
    <citation type="journal article" date="2011" name="Environ. Microbiol.">
        <title>Genomic insights into the metabolic potential of the polycyclic aromatic hydrocarbon degrading sulfate-reducing Deltaproteobacterium N47.</title>
        <authorList>
            <person name="Bergmann F."/>
            <person name="Selesi D."/>
            <person name="Weinmaier T."/>
            <person name="Tischler P."/>
            <person name="Rattei T."/>
            <person name="Meckenstock R.U."/>
        </authorList>
    </citation>
    <scope>NUCLEOTIDE SEQUENCE</scope>
</reference>
<keyword evidence="1" id="KW-0472">Membrane</keyword>
<evidence type="ECO:0000256" key="1">
    <source>
        <dbReference type="SAM" id="Phobius"/>
    </source>
</evidence>
<proteinExistence type="predicted"/>
<keyword evidence="1" id="KW-0812">Transmembrane</keyword>
<organism evidence="2">
    <name type="scientific">uncultured Desulfobacterium sp</name>
    <dbReference type="NCBI Taxonomy" id="201089"/>
    <lineage>
        <taxon>Bacteria</taxon>
        <taxon>Pseudomonadati</taxon>
        <taxon>Thermodesulfobacteriota</taxon>
        <taxon>Desulfobacteria</taxon>
        <taxon>Desulfobacterales</taxon>
        <taxon>Desulfobacteriaceae</taxon>
        <taxon>Desulfobacterium</taxon>
        <taxon>environmental samples</taxon>
    </lineage>
</organism>
<evidence type="ECO:0008006" key="3">
    <source>
        <dbReference type="Google" id="ProtNLM"/>
    </source>
</evidence>
<name>E1YCU2_9BACT</name>
<dbReference type="InterPro" id="IPR045584">
    <property type="entry name" value="Pilin-like"/>
</dbReference>
<feature type="transmembrane region" description="Helical" evidence="1">
    <location>
        <begin position="12"/>
        <end position="35"/>
    </location>
</feature>
<protein>
    <recommendedName>
        <fullName evidence="3">Prepilin-type N-terminal cleavage/methylation domain-containing protein</fullName>
    </recommendedName>
</protein>